<accession>A0A914R5V1</accession>
<keyword evidence="1" id="KW-1185">Reference proteome</keyword>
<dbReference type="WBParaSite" id="PEQ_0000199401-mRNA-1">
    <property type="protein sequence ID" value="PEQ_0000199401-mRNA-1"/>
    <property type="gene ID" value="PEQ_0000199401"/>
</dbReference>
<dbReference type="Proteomes" id="UP000887564">
    <property type="component" value="Unplaced"/>
</dbReference>
<protein>
    <submittedName>
        <fullName evidence="2">Uncharacterized protein</fullName>
    </submittedName>
</protein>
<evidence type="ECO:0000313" key="1">
    <source>
        <dbReference type="Proteomes" id="UP000887564"/>
    </source>
</evidence>
<proteinExistence type="predicted"/>
<sequence length="118" mass="12965">MGKARIVAEKMIHIAQKISISKGLGLGVAQLGAFARIGALMHFEQTNNATIDHNSSQPIMHEFKLTVEDVGTSSCCPRSVMLAFKPEIDDLDFVDKNMEVITPARTILPTNRLSWPSD</sequence>
<evidence type="ECO:0000313" key="2">
    <source>
        <dbReference type="WBParaSite" id="PEQ_0000199401-mRNA-1"/>
    </source>
</evidence>
<reference evidence="2" key="1">
    <citation type="submission" date="2022-11" db="UniProtKB">
        <authorList>
            <consortium name="WormBaseParasite"/>
        </authorList>
    </citation>
    <scope>IDENTIFICATION</scope>
</reference>
<dbReference type="AlphaFoldDB" id="A0A914R5V1"/>
<organism evidence="1 2">
    <name type="scientific">Parascaris equorum</name>
    <name type="common">Equine roundworm</name>
    <dbReference type="NCBI Taxonomy" id="6256"/>
    <lineage>
        <taxon>Eukaryota</taxon>
        <taxon>Metazoa</taxon>
        <taxon>Ecdysozoa</taxon>
        <taxon>Nematoda</taxon>
        <taxon>Chromadorea</taxon>
        <taxon>Rhabditida</taxon>
        <taxon>Spirurina</taxon>
        <taxon>Ascaridomorpha</taxon>
        <taxon>Ascaridoidea</taxon>
        <taxon>Ascarididae</taxon>
        <taxon>Parascaris</taxon>
    </lineage>
</organism>
<name>A0A914R5V1_PAREQ</name>